<dbReference type="Proteomes" id="UP000261620">
    <property type="component" value="Unplaced"/>
</dbReference>
<dbReference type="Pfam" id="PF02580">
    <property type="entry name" value="Tyr_Deacylase"/>
    <property type="match status" value="1"/>
</dbReference>
<accession>A0A3Q3WXV7</accession>
<evidence type="ECO:0000313" key="9">
    <source>
        <dbReference type="Proteomes" id="UP000261620"/>
    </source>
</evidence>
<keyword evidence="4" id="KW-0963">Cytoplasm</keyword>
<dbReference type="EC" id="3.1.1.96" evidence="3"/>
<dbReference type="PANTHER" id="PTHR10472:SF1">
    <property type="entry name" value="D-AMINOACYL-TRNA DEACYLASE 2"/>
    <property type="match status" value="1"/>
</dbReference>
<evidence type="ECO:0000256" key="2">
    <source>
        <dbReference type="ARBA" id="ARBA00011738"/>
    </source>
</evidence>
<dbReference type="Gene3D" id="3.50.80.10">
    <property type="entry name" value="D-tyrosyl-tRNA(Tyr) deacylase"/>
    <property type="match status" value="1"/>
</dbReference>
<sequence length="214" mass="23630">MKAGTPYNCIYCTSKTFFWGGGGEQTHTFSRGSSFPEFFSITGNAGNPLFLSEIARTIIQQCSKAKVKTKPALDGVEAQWAEIQEGMVAYVCFFHGATEDVTHEMGNRLMTTKLFRKENGRSISVLDLPGSILLIPQESLVGRPLTKRRIQYKGGCEQWWGAQLFSNLVSACRELMSASAKCTEAGGRVEQGVYGPKQEIVLNSQEPLTLLLEF</sequence>
<reference evidence="8" key="1">
    <citation type="submission" date="2025-08" db="UniProtKB">
        <authorList>
            <consortium name="Ensembl"/>
        </authorList>
    </citation>
    <scope>IDENTIFICATION</scope>
</reference>
<evidence type="ECO:0000256" key="7">
    <source>
        <dbReference type="ARBA" id="ARBA00048018"/>
    </source>
</evidence>
<evidence type="ECO:0000256" key="6">
    <source>
        <dbReference type="ARBA" id="ARBA00047676"/>
    </source>
</evidence>
<comment type="catalytic activity">
    <reaction evidence="7">
        <text>a D-aminoacyl-tRNA + H2O = a tRNA + a D-alpha-amino acid + H(+)</text>
        <dbReference type="Rhea" id="RHEA:13953"/>
        <dbReference type="Rhea" id="RHEA-COMP:10123"/>
        <dbReference type="Rhea" id="RHEA-COMP:10124"/>
        <dbReference type="ChEBI" id="CHEBI:15377"/>
        <dbReference type="ChEBI" id="CHEBI:15378"/>
        <dbReference type="ChEBI" id="CHEBI:59871"/>
        <dbReference type="ChEBI" id="CHEBI:78442"/>
        <dbReference type="ChEBI" id="CHEBI:79333"/>
        <dbReference type="EC" id="3.1.1.96"/>
    </reaction>
</comment>
<dbReference type="SUPFAM" id="SSF69500">
    <property type="entry name" value="DTD-like"/>
    <property type="match status" value="1"/>
</dbReference>
<proteinExistence type="predicted"/>
<comment type="subcellular location">
    <subcellularLocation>
        <location evidence="1">Cytoplasm</location>
    </subcellularLocation>
</comment>
<evidence type="ECO:0000256" key="5">
    <source>
        <dbReference type="ARBA" id="ARBA00022801"/>
    </source>
</evidence>
<organism evidence="8 9">
    <name type="scientific">Mola mola</name>
    <name type="common">Ocean sunfish</name>
    <name type="synonym">Tetraodon mola</name>
    <dbReference type="NCBI Taxonomy" id="94237"/>
    <lineage>
        <taxon>Eukaryota</taxon>
        <taxon>Metazoa</taxon>
        <taxon>Chordata</taxon>
        <taxon>Craniata</taxon>
        <taxon>Vertebrata</taxon>
        <taxon>Euteleostomi</taxon>
        <taxon>Actinopterygii</taxon>
        <taxon>Neopterygii</taxon>
        <taxon>Teleostei</taxon>
        <taxon>Neoteleostei</taxon>
        <taxon>Acanthomorphata</taxon>
        <taxon>Eupercaria</taxon>
        <taxon>Tetraodontiformes</taxon>
        <taxon>Molidae</taxon>
        <taxon>Mola</taxon>
    </lineage>
</organism>
<dbReference type="InterPro" id="IPR003732">
    <property type="entry name" value="Daa-tRNA_deacyls_DTD"/>
</dbReference>
<name>A0A3Q3WXV7_MOLML</name>
<dbReference type="GO" id="GO:0051500">
    <property type="term" value="F:D-tyrosyl-tRNA(Tyr) deacylase activity"/>
    <property type="evidence" value="ECO:0007669"/>
    <property type="project" value="TreeGrafter"/>
</dbReference>
<evidence type="ECO:0000256" key="1">
    <source>
        <dbReference type="ARBA" id="ARBA00004496"/>
    </source>
</evidence>
<dbReference type="PANTHER" id="PTHR10472">
    <property type="entry name" value="D-TYROSYL-TRNA TYR DEACYLASE"/>
    <property type="match status" value="1"/>
</dbReference>
<comment type="catalytic activity">
    <reaction evidence="6">
        <text>glycyl-tRNA(Ala) + H2O = tRNA(Ala) + glycine + H(+)</text>
        <dbReference type="Rhea" id="RHEA:53744"/>
        <dbReference type="Rhea" id="RHEA-COMP:9657"/>
        <dbReference type="Rhea" id="RHEA-COMP:13640"/>
        <dbReference type="ChEBI" id="CHEBI:15377"/>
        <dbReference type="ChEBI" id="CHEBI:15378"/>
        <dbReference type="ChEBI" id="CHEBI:57305"/>
        <dbReference type="ChEBI" id="CHEBI:78442"/>
        <dbReference type="ChEBI" id="CHEBI:78522"/>
        <dbReference type="EC" id="3.1.1.96"/>
    </reaction>
</comment>
<dbReference type="Ensembl" id="ENSMMOT00000017745.1">
    <property type="protein sequence ID" value="ENSMMOP00000017457.1"/>
    <property type="gene ID" value="ENSMMOG00000013255.1"/>
</dbReference>
<dbReference type="STRING" id="94237.ENSMMOP00000017457"/>
<keyword evidence="9" id="KW-1185">Reference proteome</keyword>
<dbReference type="AlphaFoldDB" id="A0A3Q3WXV7"/>
<evidence type="ECO:0000256" key="3">
    <source>
        <dbReference type="ARBA" id="ARBA00013056"/>
    </source>
</evidence>
<keyword evidence="5" id="KW-0378">Hydrolase</keyword>
<dbReference type="InterPro" id="IPR023509">
    <property type="entry name" value="DTD-like_sf"/>
</dbReference>
<evidence type="ECO:0000313" key="8">
    <source>
        <dbReference type="Ensembl" id="ENSMMOP00000017457.1"/>
    </source>
</evidence>
<comment type="subunit">
    <text evidence="2">Homodimer.</text>
</comment>
<reference evidence="8" key="2">
    <citation type="submission" date="2025-09" db="UniProtKB">
        <authorList>
            <consortium name="Ensembl"/>
        </authorList>
    </citation>
    <scope>IDENTIFICATION</scope>
</reference>
<evidence type="ECO:0000256" key="4">
    <source>
        <dbReference type="ARBA" id="ARBA00022490"/>
    </source>
</evidence>
<protein>
    <recommendedName>
        <fullName evidence="3">D-aminoacyl-tRNA deacylase</fullName>
        <ecNumber evidence="3">3.1.1.96</ecNumber>
    </recommendedName>
</protein>
<dbReference type="GO" id="GO:0005737">
    <property type="term" value="C:cytoplasm"/>
    <property type="evidence" value="ECO:0007669"/>
    <property type="project" value="UniProtKB-SubCell"/>
</dbReference>